<keyword evidence="3" id="KW-1185">Reference proteome</keyword>
<proteinExistence type="predicted"/>
<dbReference type="InterPro" id="IPR008869">
    <property type="entry name" value="MlaC/ttg2D"/>
</dbReference>
<dbReference type="Pfam" id="PF05494">
    <property type="entry name" value="MlaC"/>
    <property type="match status" value="1"/>
</dbReference>
<name>A0ABV9LZP6_9ALTE</name>
<gene>
    <name evidence="2" type="ORF">ACFO4O_17870</name>
</gene>
<comment type="caution">
    <text evidence="2">The sequence shown here is derived from an EMBL/GenBank/DDBJ whole genome shotgun (WGS) entry which is preliminary data.</text>
</comment>
<dbReference type="EMBL" id="JBHSGU010000029">
    <property type="protein sequence ID" value="MFC4702017.1"/>
    <property type="molecule type" value="Genomic_DNA"/>
</dbReference>
<protein>
    <submittedName>
        <fullName evidence="2">ABC transporter substrate-binding protein</fullName>
    </submittedName>
</protein>
<reference evidence="3" key="1">
    <citation type="journal article" date="2019" name="Int. J. Syst. Evol. Microbiol.">
        <title>The Global Catalogue of Microorganisms (GCM) 10K type strain sequencing project: providing services to taxonomists for standard genome sequencing and annotation.</title>
        <authorList>
            <consortium name="The Broad Institute Genomics Platform"/>
            <consortium name="The Broad Institute Genome Sequencing Center for Infectious Disease"/>
            <person name="Wu L."/>
            <person name="Ma J."/>
        </authorList>
    </citation>
    <scope>NUCLEOTIDE SEQUENCE [LARGE SCALE GENOMIC DNA]</scope>
    <source>
        <strain evidence="3">KACC 12507</strain>
    </source>
</reference>
<accession>A0ABV9LZP6</accession>
<feature type="signal peptide" evidence="1">
    <location>
        <begin position="1"/>
        <end position="29"/>
    </location>
</feature>
<dbReference type="PANTHER" id="PTHR36573">
    <property type="entry name" value="INTERMEMBRANE PHOSPHOLIPID TRANSPORT SYSTEM BINDING PROTEIN MLAC"/>
    <property type="match status" value="1"/>
</dbReference>
<keyword evidence="1" id="KW-0732">Signal</keyword>
<feature type="chain" id="PRO_5046477954" evidence="1">
    <location>
        <begin position="30"/>
        <end position="239"/>
    </location>
</feature>
<sequence>MRRVNILKTIVRFIGISTALIALAMSVQAQDAATDTVIEVDRTDPYLMVQEVASKTFARIKREQAQIQQDPEVLRTIMEEELLPYIDYRFSAYKVLGKYARGVEKKDLLEFITVFRQYLITSYAVAMGYYDNQVVEFDPVRDYSDRSDVTVRAVIKDGSRPDIKVAFKVRKDRKGDEWQAYDMIAEGISLLSSKQSEFEAILRRDGIQEVISQMRASINQPITLNNDQAESNDSDAATQ</sequence>
<dbReference type="InterPro" id="IPR042245">
    <property type="entry name" value="Tgt2/MlaC_sf"/>
</dbReference>
<organism evidence="2 3">
    <name type="scientific">Glaciecola siphonariae</name>
    <dbReference type="NCBI Taxonomy" id="521012"/>
    <lineage>
        <taxon>Bacteria</taxon>
        <taxon>Pseudomonadati</taxon>
        <taxon>Pseudomonadota</taxon>
        <taxon>Gammaproteobacteria</taxon>
        <taxon>Alteromonadales</taxon>
        <taxon>Alteromonadaceae</taxon>
        <taxon>Glaciecola</taxon>
    </lineage>
</organism>
<dbReference type="Gene3D" id="3.10.450.710">
    <property type="entry name" value="Tgt2/MlaC"/>
    <property type="match status" value="1"/>
</dbReference>
<evidence type="ECO:0000313" key="2">
    <source>
        <dbReference type="EMBL" id="MFC4702017.1"/>
    </source>
</evidence>
<evidence type="ECO:0000313" key="3">
    <source>
        <dbReference type="Proteomes" id="UP001595897"/>
    </source>
</evidence>
<dbReference type="RefSeq" id="WP_382411032.1">
    <property type="nucleotide sequence ID" value="NZ_JBHSGU010000029.1"/>
</dbReference>
<evidence type="ECO:0000256" key="1">
    <source>
        <dbReference type="SAM" id="SignalP"/>
    </source>
</evidence>
<dbReference type="PANTHER" id="PTHR36573:SF1">
    <property type="entry name" value="INTERMEMBRANE PHOSPHOLIPID TRANSPORT SYSTEM BINDING PROTEIN MLAC"/>
    <property type="match status" value="1"/>
</dbReference>
<dbReference type="Proteomes" id="UP001595897">
    <property type="component" value="Unassembled WGS sequence"/>
</dbReference>